<reference evidence="9 10" key="1">
    <citation type="submission" date="2021-11" db="EMBL/GenBank/DDBJ databases">
        <title>Genome sequence.</title>
        <authorList>
            <person name="Sun Q."/>
        </authorList>
    </citation>
    <scope>NUCLEOTIDE SEQUENCE [LARGE SCALE GENOMIC DNA]</scope>
    <source>
        <strain evidence="9 10">KCTC 12005</strain>
    </source>
</reference>
<dbReference type="PANTHER" id="PTHR10290">
    <property type="entry name" value="DNA TOPOISOMERASE I"/>
    <property type="match status" value="1"/>
</dbReference>
<dbReference type="Pfam" id="PF21338">
    <property type="entry name" value="Top1B_N_bact"/>
    <property type="match status" value="1"/>
</dbReference>
<dbReference type="InterPro" id="IPR013500">
    <property type="entry name" value="TopoI_cat_euk"/>
</dbReference>
<dbReference type="InterPro" id="IPR035447">
    <property type="entry name" value="DNA_topo_I_N_sf"/>
</dbReference>
<dbReference type="EC" id="5.6.2.1" evidence="3"/>
<dbReference type="PROSITE" id="PS52038">
    <property type="entry name" value="TOPO_IB_2"/>
    <property type="match status" value="1"/>
</dbReference>
<sequence>MQKLPKPLAYVIDATPGWRRVKKGDTFVYQNQRGQQIRHAGHLDRIRKLVIPPAYTDVWICPDPHGHLQATGRDARGRKQYRYHALWQQQREQTKFDRMTAFAAKLGLIRRRIQRDLKAGDTTQTSVAAAVVRLLDTTALRIGNDSYARENGSFGLTTLRNRHVKMRASRIRLAFKGKSGVEQQVELEDPRVARVVRRCQDLPGQRLFQYLDDEGERKQLRSEHVNAYLHEIAGEDFSAKDFRTWHASVLALSLALQSRSSDTPLTGPDIVKQVAQHLGNTVAVCRKFYIHPLVMEVCEGPEGGARCDAYAGKLRGSTGLHAAERTLMAFLSGGPAKRKRKTKD</sequence>
<comment type="catalytic activity">
    <reaction evidence="1">
        <text>ATP-independent breakage of single-stranded DNA, followed by passage and rejoining.</text>
        <dbReference type="EC" id="5.6.2.1"/>
    </reaction>
</comment>
<keyword evidence="4" id="KW-0799">Topoisomerase</keyword>
<dbReference type="RefSeq" id="WP_230775676.1">
    <property type="nucleotide sequence ID" value="NZ_JAJNCT010000014.1"/>
</dbReference>
<dbReference type="Gene3D" id="3.30.66.10">
    <property type="entry name" value="DNA topoisomerase I domain"/>
    <property type="match status" value="1"/>
</dbReference>
<keyword evidence="5" id="KW-0238">DNA-binding</keyword>
<dbReference type="GO" id="GO:0003917">
    <property type="term" value="F:DNA topoisomerase type I (single strand cut, ATP-independent) activity"/>
    <property type="evidence" value="ECO:0007669"/>
    <property type="project" value="UniProtKB-EC"/>
</dbReference>
<dbReference type="Pfam" id="PF01028">
    <property type="entry name" value="Topoisom_I"/>
    <property type="match status" value="1"/>
</dbReference>
<dbReference type="Gene3D" id="3.90.15.10">
    <property type="entry name" value="Topoisomerase I, Chain A, domain 3"/>
    <property type="match status" value="1"/>
</dbReference>
<dbReference type="AlphaFoldDB" id="A0AAW4XX24"/>
<dbReference type="InterPro" id="IPR014711">
    <property type="entry name" value="TopoI_cat_a-hlx-sub_euk"/>
</dbReference>
<feature type="domain" description="DNA topoisomerase I catalytic core eukaryotic-type" evidence="7">
    <location>
        <begin position="87"/>
        <end position="283"/>
    </location>
</feature>
<dbReference type="PRINTS" id="PR00416">
    <property type="entry name" value="EUTPISMRASEI"/>
</dbReference>
<dbReference type="SUPFAM" id="SSF56349">
    <property type="entry name" value="DNA breaking-rejoining enzymes"/>
    <property type="match status" value="1"/>
</dbReference>
<dbReference type="EMBL" id="JAJNCT010000014">
    <property type="protein sequence ID" value="MCD2166134.1"/>
    <property type="molecule type" value="Genomic_DNA"/>
</dbReference>
<evidence type="ECO:0000256" key="4">
    <source>
        <dbReference type="ARBA" id="ARBA00023029"/>
    </source>
</evidence>
<dbReference type="Gene3D" id="1.10.132.120">
    <property type="match status" value="1"/>
</dbReference>
<proteinExistence type="inferred from homology"/>
<dbReference type="InterPro" id="IPR049331">
    <property type="entry name" value="Top1B_N_bact"/>
</dbReference>
<evidence type="ECO:0000313" key="10">
    <source>
        <dbReference type="Proteomes" id="UP001199260"/>
    </source>
</evidence>
<evidence type="ECO:0000256" key="1">
    <source>
        <dbReference type="ARBA" id="ARBA00000213"/>
    </source>
</evidence>
<dbReference type="GO" id="GO:0006265">
    <property type="term" value="P:DNA topological change"/>
    <property type="evidence" value="ECO:0007669"/>
    <property type="project" value="InterPro"/>
</dbReference>
<evidence type="ECO:0000259" key="8">
    <source>
        <dbReference type="Pfam" id="PF21338"/>
    </source>
</evidence>
<dbReference type="SUPFAM" id="SSF55869">
    <property type="entry name" value="DNA topoisomerase I domain"/>
    <property type="match status" value="1"/>
</dbReference>
<dbReference type="Proteomes" id="UP001199260">
    <property type="component" value="Unassembled WGS sequence"/>
</dbReference>
<evidence type="ECO:0000256" key="3">
    <source>
        <dbReference type="ARBA" id="ARBA00012891"/>
    </source>
</evidence>
<name>A0AAW4XX24_9BURK</name>
<gene>
    <name evidence="9" type="ORF">LPW39_13455</name>
</gene>
<comment type="caution">
    <text evidence="9">The sequence shown here is derived from an EMBL/GenBank/DDBJ whole genome shotgun (WGS) entry which is preliminary data.</text>
</comment>
<dbReference type="InterPro" id="IPR011010">
    <property type="entry name" value="DNA_brk_join_enz"/>
</dbReference>
<comment type="similarity">
    <text evidence="2">Belongs to the type IB topoisomerase family.</text>
</comment>
<protein>
    <recommendedName>
        <fullName evidence="3">DNA topoisomerase</fullName>
        <ecNumber evidence="3">5.6.2.1</ecNumber>
    </recommendedName>
</protein>
<keyword evidence="6" id="KW-0413">Isomerase</keyword>
<accession>A0AAW4XX24</accession>
<dbReference type="GO" id="GO:0003677">
    <property type="term" value="F:DNA binding"/>
    <property type="evidence" value="ECO:0007669"/>
    <property type="project" value="UniProtKB-KW"/>
</dbReference>
<evidence type="ECO:0000256" key="5">
    <source>
        <dbReference type="ARBA" id="ARBA00023125"/>
    </source>
</evidence>
<evidence type="ECO:0000259" key="7">
    <source>
        <dbReference type="Pfam" id="PF01028"/>
    </source>
</evidence>
<evidence type="ECO:0000256" key="2">
    <source>
        <dbReference type="ARBA" id="ARBA00006645"/>
    </source>
</evidence>
<evidence type="ECO:0000313" key="9">
    <source>
        <dbReference type="EMBL" id="MCD2166134.1"/>
    </source>
</evidence>
<dbReference type="PANTHER" id="PTHR10290:SF3">
    <property type="entry name" value="DNA TOPOISOMERASE 1"/>
    <property type="match status" value="1"/>
</dbReference>
<dbReference type="InterPro" id="IPR001631">
    <property type="entry name" value="TopoI"/>
</dbReference>
<dbReference type="InterPro" id="IPR051062">
    <property type="entry name" value="Topoisomerase_IB"/>
</dbReference>
<feature type="domain" description="DNA topoisomerase IB N-terminal" evidence="8">
    <location>
        <begin position="27"/>
        <end position="74"/>
    </location>
</feature>
<evidence type="ECO:0000256" key="6">
    <source>
        <dbReference type="ARBA" id="ARBA00023235"/>
    </source>
</evidence>
<keyword evidence="10" id="KW-1185">Reference proteome</keyword>
<organism evidence="9 10">
    <name type="scientific">Comamonas koreensis</name>
    <dbReference type="NCBI Taxonomy" id="160825"/>
    <lineage>
        <taxon>Bacteria</taxon>
        <taxon>Pseudomonadati</taxon>
        <taxon>Pseudomonadota</taxon>
        <taxon>Betaproteobacteria</taxon>
        <taxon>Burkholderiales</taxon>
        <taxon>Comamonadaceae</taxon>
        <taxon>Comamonas</taxon>
    </lineage>
</organism>